<dbReference type="SMART" id="SM00633">
    <property type="entry name" value="Glyco_10"/>
    <property type="match status" value="1"/>
</dbReference>
<dbReference type="AlphaFoldDB" id="L0G0S0"/>
<keyword evidence="4 6" id="KW-0624">Polysaccharide degradation</keyword>
<evidence type="ECO:0000313" key="10">
    <source>
        <dbReference type="Proteomes" id="UP000010796"/>
    </source>
</evidence>
<dbReference type="Proteomes" id="UP000010796">
    <property type="component" value="Chromosome"/>
</dbReference>
<dbReference type="SUPFAM" id="SSF51445">
    <property type="entry name" value="(Trans)glycosidases"/>
    <property type="match status" value="1"/>
</dbReference>
<dbReference type="InterPro" id="IPR017853">
    <property type="entry name" value="GH"/>
</dbReference>
<feature type="active site" description="Nucleophile" evidence="5">
    <location>
        <position position="277"/>
    </location>
</feature>
<dbReference type="InterPro" id="IPR001000">
    <property type="entry name" value="GH10_dom"/>
</dbReference>
<dbReference type="GO" id="GO:0031176">
    <property type="term" value="F:endo-1,4-beta-xylanase activity"/>
    <property type="evidence" value="ECO:0007669"/>
    <property type="project" value="UniProtKB-EC"/>
</dbReference>
<keyword evidence="7" id="KW-0732">Signal</keyword>
<dbReference type="PROSITE" id="PS51760">
    <property type="entry name" value="GH10_2"/>
    <property type="match status" value="1"/>
</dbReference>
<evidence type="ECO:0000313" key="9">
    <source>
        <dbReference type="EMBL" id="AGA78903.1"/>
    </source>
</evidence>
<dbReference type="PRINTS" id="PR00134">
    <property type="entry name" value="GLHYDRLASE10"/>
</dbReference>
<organism evidence="9 10">
    <name type="scientific">Echinicola vietnamensis (strain DSM 17526 / LMG 23754 / KMM 6221)</name>
    <dbReference type="NCBI Taxonomy" id="926556"/>
    <lineage>
        <taxon>Bacteria</taxon>
        <taxon>Pseudomonadati</taxon>
        <taxon>Bacteroidota</taxon>
        <taxon>Cytophagia</taxon>
        <taxon>Cytophagales</taxon>
        <taxon>Cyclobacteriaceae</taxon>
        <taxon>Echinicola</taxon>
    </lineage>
</organism>
<keyword evidence="10" id="KW-1185">Reference proteome</keyword>
<proteinExistence type="inferred from homology"/>
<evidence type="ECO:0000259" key="8">
    <source>
        <dbReference type="PROSITE" id="PS51760"/>
    </source>
</evidence>
<dbReference type="PATRIC" id="fig|926556.3.peg.2815"/>
<dbReference type="PANTHER" id="PTHR31490:SF90">
    <property type="entry name" value="ENDO-1,4-BETA-XYLANASE A"/>
    <property type="match status" value="1"/>
</dbReference>
<feature type="signal peptide" evidence="7">
    <location>
        <begin position="1"/>
        <end position="34"/>
    </location>
</feature>
<keyword evidence="3 6" id="KW-0326">Glycosidase</keyword>
<dbReference type="Pfam" id="PF00331">
    <property type="entry name" value="Glyco_hydro_10"/>
    <property type="match status" value="1"/>
</dbReference>
<keyword evidence="1 6" id="KW-0378">Hydrolase</keyword>
<dbReference type="GO" id="GO:0045493">
    <property type="term" value="P:xylan catabolic process"/>
    <property type="evidence" value="ECO:0007669"/>
    <property type="project" value="UniProtKB-KW"/>
</dbReference>
<dbReference type="HOGENOM" id="CLU_020161_6_1_10"/>
<sequence length="386" mass="44108">MTMSRTKRMAGVFQTSIKCLLASALLFSACKGNAQHEENSTLKTAFEDKFAIGTAMNAWQISGRDSAATKIIKDQFSAIVAENCMKSGRLQPEEGEFTFDLADQFVEFGEQNDMLINGHTLIWHSQAPRWFFTDAEGQDVSREVLIERMKTHIHTVVGRYKGRVDTWDVVNEAILDDGSYRESKFYQIIGEDFIKLAFQFTHEADPDAELYYNDYSMAEPGKREGVVRMVKKLQAEGVKIDGIGMQGHIGLHHPEIREFEKSLEAFADLGVEVMVTELDLTVLPSPWDDQGAEVSKNFDYEDKMNPFPNGLPDEVRDAFDARYLEFFALFLKHQDKISRVTLWGVADQHSWRNGWPIRGRTDYPLLFDRENKAKPIVEKLIKLTKQ</sequence>
<dbReference type="InterPro" id="IPR031158">
    <property type="entry name" value="GH10_AS"/>
</dbReference>
<accession>L0G0S0</accession>
<reference evidence="10" key="1">
    <citation type="submission" date="2012-02" db="EMBL/GenBank/DDBJ databases">
        <title>The complete genome of Echinicola vietnamensis DSM 17526.</title>
        <authorList>
            <person name="Lucas S."/>
            <person name="Copeland A."/>
            <person name="Lapidus A."/>
            <person name="Glavina del Rio T."/>
            <person name="Dalin E."/>
            <person name="Tice H."/>
            <person name="Bruce D."/>
            <person name="Goodwin L."/>
            <person name="Pitluck S."/>
            <person name="Peters L."/>
            <person name="Ovchinnikova G."/>
            <person name="Teshima H."/>
            <person name="Kyrpides N."/>
            <person name="Mavromatis K."/>
            <person name="Ivanova N."/>
            <person name="Brettin T."/>
            <person name="Detter J.C."/>
            <person name="Han C."/>
            <person name="Larimer F."/>
            <person name="Land M."/>
            <person name="Hauser L."/>
            <person name="Markowitz V."/>
            <person name="Cheng J.-F."/>
            <person name="Hugenholtz P."/>
            <person name="Woyke T."/>
            <person name="Wu D."/>
            <person name="Brambilla E."/>
            <person name="Klenk H.-P."/>
            <person name="Eisen J.A."/>
        </authorList>
    </citation>
    <scope>NUCLEOTIDE SEQUENCE [LARGE SCALE GENOMIC DNA]</scope>
    <source>
        <strain evidence="10">DSM 17526 / LMG 23754 / KMM 6221</strain>
    </source>
</reference>
<dbReference type="PROSITE" id="PS00591">
    <property type="entry name" value="GH10_1"/>
    <property type="match status" value="1"/>
</dbReference>
<feature type="chain" id="PRO_5003942896" description="Beta-xylanase" evidence="7">
    <location>
        <begin position="35"/>
        <end position="386"/>
    </location>
</feature>
<comment type="catalytic activity">
    <reaction evidence="6">
        <text>Endohydrolysis of (1-&gt;4)-beta-D-xylosidic linkages in xylans.</text>
        <dbReference type="EC" id="3.2.1.8"/>
    </reaction>
</comment>
<keyword evidence="2 6" id="KW-0119">Carbohydrate metabolism</keyword>
<dbReference type="EC" id="3.2.1.8" evidence="6"/>
<comment type="similarity">
    <text evidence="6">Belongs to the glycosyl hydrolase 10 (cellulase F) family.</text>
</comment>
<evidence type="ECO:0000256" key="3">
    <source>
        <dbReference type="ARBA" id="ARBA00023295"/>
    </source>
</evidence>
<dbReference type="eggNOG" id="COG3693">
    <property type="taxonomic scope" value="Bacteria"/>
</dbReference>
<dbReference type="Gene3D" id="3.20.20.80">
    <property type="entry name" value="Glycosidases"/>
    <property type="match status" value="1"/>
</dbReference>
<name>L0G0S0_ECHVK</name>
<dbReference type="STRING" id="926556.Echvi_2663"/>
<evidence type="ECO:0000256" key="7">
    <source>
        <dbReference type="SAM" id="SignalP"/>
    </source>
</evidence>
<dbReference type="InterPro" id="IPR044846">
    <property type="entry name" value="GH10"/>
</dbReference>
<dbReference type="KEGG" id="evi:Echvi_2663"/>
<dbReference type="PANTHER" id="PTHR31490">
    <property type="entry name" value="GLYCOSYL HYDROLASE"/>
    <property type="match status" value="1"/>
</dbReference>
<evidence type="ECO:0000256" key="2">
    <source>
        <dbReference type="ARBA" id="ARBA00023277"/>
    </source>
</evidence>
<keyword evidence="9" id="KW-0858">Xylan degradation</keyword>
<feature type="domain" description="GH10" evidence="8">
    <location>
        <begin position="36"/>
        <end position="383"/>
    </location>
</feature>
<evidence type="ECO:0000256" key="4">
    <source>
        <dbReference type="ARBA" id="ARBA00023326"/>
    </source>
</evidence>
<evidence type="ECO:0000256" key="1">
    <source>
        <dbReference type="ARBA" id="ARBA00022801"/>
    </source>
</evidence>
<evidence type="ECO:0000256" key="5">
    <source>
        <dbReference type="PROSITE-ProRule" id="PRU10061"/>
    </source>
</evidence>
<gene>
    <name evidence="9" type="ordered locus">Echvi_2663</name>
</gene>
<dbReference type="EMBL" id="CP003346">
    <property type="protein sequence ID" value="AGA78903.1"/>
    <property type="molecule type" value="Genomic_DNA"/>
</dbReference>
<evidence type="ECO:0000256" key="6">
    <source>
        <dbReference type="RuleBase" id="RU361174"/>
    </source>
</evidence>
<dbReference type="PROSITE" id="PS51257">
    <property type="entry name" value="PROKAR_LIPOPROTEIN"/>
    <property type="match status" value="1"/>
</dbReference>
<protein>
    <recommendedName>
        <fullName evidence="6">Beta-xylanase</fullName>
        <ecNumber evidence="6">3.2.1.8</ecNumber>
    </recommendedName>
</protein>